<dbReference type="Pfam" id="PF00431">
    <property type="entry name" value="CUB"/>
    <property type="match status" value="1"/>
</dbReference>
<feature type="compositionally biased region" description="Basic and acidic residues" evidence="2">
    <location>
        <begin position="178"/>
        <end position="193"/>
    </location>
</feature>
<dbReference type="AlphaFoldDB" id="Q66S43"/>
<dbReference type="EMBL" id="AY613856">
    <property type="protein sequence ID" value="AAT47857.1"/>
    <property type="molecule type" value="Genomic_DNA"/>
</dbReference>
<reference evidence="6" key="1">
    <citation type="journal article" date="2004" name="Nature">
        <title>Hox cluster disintegration with persistent anteroposterior order of expression in Oikopleura dioica.</title>
        <authorList>
            <person name="Seo H.C."/>
            <person name="Edvardsen R.B."/>
            <person name="Maeland A.D."/>
            <person name="Bjordal M."/>
            <person name="Jensen M.F."/>
            <person name="Hansen A."/>
            <person name="Flaat M."/>
            <person name="Weissenbach J."/>
            <person name="Lehrach H."/>
            <person name="Wincker P."/>
            <person name="Reinhardt R."/>
            <person name="Chourrout D."/>
        </authorList>
    </citation>
    <scope>NUCLEOTIDE SEQUENCE</scope>
</reference>
<evidence type="ECO:0000259" key="5">
    <source>
        <dbReference type="Pfam" id="PF00431"/>
    </source>
</evidence>
<keyword evidence="3" id="KW-0472">Membrane</keyword>
<feature type="transmembrane region" description="Helical" evidence="3">
    <location>
        <begin position="147"/>
        <end position="165"/>
    </location>
</feature>
<dbReference type="InterPro" id="IPR035914">
    <property type="entry name" value="Sperma_CUB_dom_sf"/>
</dbReference>
<reference evidence="6" key="2">
    <citation type="journal article" date="2005" name="Curr. Biol.">
        <title>Remodelling of the homeobox gene complement in the tunicate Oikopleura dioica.</title>
        <authorList>
            <person name="Edvardsen R.B."/>
            <person name="Seo H.C."/>
            <person name="Jensen M.F."/>
            <person name="Mialon A."/>
            <person name="Mikhaleva J."/>
            <person name="Bjordal M."/>
            <person name="Cartry J."/>
            <person name="Reinhardt R."/>
            <person name="Weissenbach J."/>
            <person name="Wincker P."/>
            <person name="Chourrout D."/>
        </authorList>
    </citation>
    <scope>NUCLEOTIDE SEQUENCE</scope>
</reference>
<organism evidence="6">
    <name type="scientific">Oikopleura dioica</name>
    <name type="common">Tunicate</name>
    <dbReference type="NCBI Taxonomy" id="34765"/>
    <lineage>
        <taxon>Eukaryota</taxon>
        <taxon>Metazoa</taxon>
        <taxon>Chordata</taxon>
        <taxon>Tunicata</taxon>
        <taxon>Appendicularia</taxon>
        <taxon>Copelata</taxon>
        <taxon>Oikopleuridae</taxon>
        <taxon>Oikopleura</taxon>
    </lineage>
</organism>
<feature type="chain" id="PRO_5004268738" description="CUB domain-containing protein" evidence="4">
    <location>
        <begin position="22"/>
        <end position="214"/>
    </location>
</feature>
<evidence type="ECO:0000256" key="1">
    <source>
        <dbReference type="ARBA" id="ARBA00023157"/>
    </source>
</evidence>
<dbReference type="InterPro" id="IPR000859">
    <property type="entry name" value="CUB_dom"/>
</dbReference>
<accession>Q66S43</accession>
<feature type="domain" description="CUB" evidence="5">
    <location>
        <begin position="39"/>
        <end position="129"/>
    </location>
</feature>
<evidence type="ECO:0000256" key="3">
    <source>
        <dbReference type="SAM" id="Phobius"/>
    </source>
</evidence>
<proteinExistence type="predicted"/>
<evidence type="ECO:0000313" key="6">
    <source>
        <dbReference type="EMBL" id="AAT47857.1"/>
    </source>
</evidence>
<feature type="signal peptide" evidence="4">
    <location>
        <begin position="1"/>
        <end position="21"/>
    </location>
</feature>
<keyword evidence="4" id="KW-0732">Signal</keyword>
<evidence type="ECO:0000256" key="4">
    <source>
        <dbReference type="SAM" id="SignalP"/>
    </source>
</evidence>
<dbReference type="Gene3D" id="2.60.120.290">
    <property type="entry name" value="Spermadhesin, CUB domain"/>
    <property type="match status" value="1"/>
</dbReference>
<protein>
    <recommendedName>
        <fullName evidence="5">CUB domain-containing protein</fullName>
    </recommendedName>
</protein>
<keyword evidence="3" id="KW-1133">Transmembrane helix</keyword>
<dbReference type="SUPFAM" id="SSF49854">
    <property type="entry name" value="Spermadhesin, CUB domain"/>
    <property type="match status" value="1"/>
</dbReference>
<keyword evidence="1" id="KW-1015">Disulfide bond</keyword>
<evidence type="ECO:0000256" key="2">
    <source>
        <dbReference type="SAM" id="MobiDB-lite"/>
    </source>
</evidence>
<gene>
    <name evidence="6" type="ORF">008-15</name>
</gene>
<feature type="region of interest" description="Disordered" evidence="2">
    <location>
        <begin position="178"/>
        <end position="214"/>
    </location>
</feature>
<sequence>MTMKMELLKIFLLAQLANVSAQQKKECRSQAGGAGPEIKYVTSEGYPLKSKAVEECVWNLQVNYGQYIKIVPSTISVPCAGGGGVVFKELLKDGKKERAVSSKMYCGANTKIPAITSTGVRLEIYFKAPTETGSKTPPPKVDERNPLVFLLAGVVVCGLVGALMYKFMYKDEQLAEEKCPGEKPLEKKAETKEVSNSAARTCSQETTATNISSD</sequence>
<name>Q66S43_OIKDI</name>
<feature type="compositionally biased region" description="Polar residues" evidence="2">
    <location>
        <begin position="194"/>
        <end position="214"/>
    </location>
</feature>
<keyword evidence="3" id="KW-0812">Transmembrane</keyword>